<name>A0ABV6JD94_9BACL</name>
<dbReference type="Pfam" id="PF14243">
    <property type="entry name" value="R2K_3"/>
    <property type="match status" value="1"/>
</dbReference>
<sequence>MKLLFCSDPLNDRQVDPEYEMEYNMAKELSIPVELVSLESLLEGNSSKAIKRIPTSESQETVIYRGWMMKPAYYEQLYNALTIKNLFLINSPEAYVYGHYFPNSYEVIQAATPLSIWLDIESLHEGLEPIHEKLNVFGSRPIIIKDYVKSRKHEWEEACYIPDASDKHQVQYVVGNLIERQGEELSGGVVFREYIELEHLSKHPKSGMPLE</sequence>
<dbReference type="EMBL" id="JBHLVF010000034">
    <property type="protein sequence ID" value="MFC0393517.1"/>
    <property type="molecule type" value="Genomic_DNA"/>
</dbReference>
<comment type="caution">
    <text evidence="2">The sequence shown here is derived from an EMBL/GenBank/DDBJ whole genome shotgun (WGS) entry which is preliminary data.</text>
</comment>
<keyword evidence="3" id="KW-1185">Reference proteome</keyword>
<gene>
    <name evidence="2" type="ORF">ACFFJ8_19360</name>
</gene>
<dbReference type="Proteomes" id="UP001589818">
    <property type="component" value="Unassembled WGS sequence"/>
</dbReference>
<evidence type="ECO:0000313" key="3">
    <source>
        <dbReference type="Proteomes" id="UP001589818"/>
    </source>
</evidence>
<accession>A0ABV6JD94</accession>
<dbReference type="InterPro" id="IPR025643">
    <property type="entry name" value="R2K_3"/>
</dbReference>
<protein>
    <submittedName>
        <fullName evidence="2">ATP-grasp domain-containing protein</fullName>
    </submittedName>
</protein>
<feature type="domain" description="ATP-grasp" evidence="1">
    <location>
        <begin position="138"/>
        <end position="202"/>
    </location>
</feature>
<reference evidence="2 3" key="1">
    <citation type="submission" date="2024-09" db="EMBL/GenBank/DDBJ databases">
        <authorList>
            <person name="Sun Q."/>
            <person name="Mori K."/>
        </authorList>
    </citation>
    <scope>NUCLEOTIDE SEQUENCE [LARGE SCALE GENOMIC DNA]</scope>
    <source>
        <strain evidence="2 3">CCM 4839</strain>
    </source>
</reference>
<evidence type="ECO:0000313" key="2">
    <source>
        <dbReference type="EMBL" id="MFC0393517.1"/>
    </source>
</evidence>
<proteinExistence type="predicted"/>
<evidence type="ECO:0000259" key="1">
    <source>
        <dbReference type="Pfam" id="PF14243"/>
    </source>
</evidence>
<organism evidence="2 3">
    <name type="scientific">Paenibacillus mendelii</name>
    <dbReference type="NCBI Taxonomy" id="206163"/>
    <lineage>
        <taxon>Bacteria</taxon>
        <taxon>Bacillati</taxon>
        <taxon>Bacillota</taxon>
        <taxon>Bacilli</taxon>
        <taxon>Bacillales</taxon>
        <taxon>Paenibacillaceae</taxon>
        <taxon>Paenibacillus</taxon>
    </lineage>
</organism>
<dbReference type="RefSeq" id="WP_309145347.1">
    <property type="nucleotide sequence ID" value="NZ_JANHOF010000008.1"/>
</dbReference>